<dbReference type="EMBL" id="BGPR01067732">
    <property type="protein sequence ID" value="GBO41861.1"/>
    <property type="molecule type" value="Genomic_DNA"/>
</dbReference>
<evidence type="ECO:0000313" key="1">
    <source>
        <dbReference type="EMBL" id="GBO41861.1"/>
    </source>
</evidence>
<dbReference type="Proteomes" id="UP000499080">
    <property type="component" value="Unassembled WGS sequence"/>
</dbReference>
<protein>
    <submittedName>
        <fullName evidence="2">Uncharacterized protein</fullName>
    </submittedName>
</protein>
<sequence length="102" mass="11599">MHVEAFVPTMDEFENPGLIELLRLREEPPSHGSFEFVIGVKLLTADELFHGSKQMEIEGIQVRAVWLVVPKLPNRIPAIFPISFTGTSMDWSPYSPDLTEFK</sequence>
<evidence type="ECO:0000313" key="4">
    <source>
        <dbReference type="Proteomes" id="UP000499080"/>
    </source>
</evidence>
<comment type="caution">
    <text evidence="2">The sequence shown here is derived from an EMBL/GenBank/DDBJ whole genome shotgun (WGS) entry which is preliminary data.</text>
</comment>
<organism evidence="2 4">
    <name type="scientific">Araneus ventricosus</name>
    <name type="common">Orbweaver spider</name>
    <name type="synonym">Epeira ventricosa</name>
    <dbReference type="NCBI Taxonomy" id="182803"/>
    <lineage>
        <taxon>Eukaryota</taxon>
        <taxon>Metazoa</taxon>
        <taxon>Ecdysozoa</taxon>
        <taxon>Arthropoda</taxon>
        <taxon>Chelicerata</taxon>
        <taxon>Arachnida</taxon>
        <taxon>Araneae</taxon>
        <taxon>Araneomorphae</taxon>
        <taxon>Entelegynae</taxon>
        <taxon>Araneoidea</taxon>
        <taxon>Araneidae</taxon>
        <taxon>Araneus</taxon>
    </lineage>
</organism>
<reference evidence="2 4" key="1">
    <citation type="journal article" date="2019" name="Sci. Rep.">
        <title>Orb-weaving spider Araneus ventricosus genome elucidates the spidroin gene catalogue.</title>
        <authorList>
            <person name="Kono N."/>
            <person name="Nakamura H."/>
            <person name="Ohtoshi R."/>
            <person name="Moran D.A.P."/>
            <person name="Shinohara A."/>
            <person name="Yoshida Y."/>
            <person name="Fujiwara M."/>
            <person name="Mori M."/>
            <person name="Tomita M."/>
            <person name="Arakawa K."/>
        </authorList>
    </citation>
    <scope>NUCLEOTIDE SEQUENCE [LARGE SCALE GENOMIC DNA]</scope>
</reference>
<dbReference type="AlphaFoldDB" id="A0A4Y2X7T7"/>
<name>A0A4Y2X7T7_ARAVE</name>
<keyword evidence="4" id="KW-1185">Reference proteome</keyword>
<evidence type="ECO:0000313" key="2">
    <source>
        <dbReference type="EMBL" id="GBO45269.1"/>
    </source>
</evidence>
<accession>A0A4Y2X7T7</accession>
<gene>
    <name evidence="1" type="ORF">AVEN_116670_1</name>
    <name evidence="2" type="ORF">AVEN_18532_1</name>
    <name evidence="3" type="ORF">AVEN_79853_1</name>
</gene>
<dbReference type="EMBL" id="BGPR01072348">
    <property type="protein sequence ID" value="GBO45298.1"/>
    <property type="molecule type" value="Genomic_DNA"/>
</dbReference>
<evidence type="ECO:0000313" key="3">
    <source>
        <dbReference type="EMBL" id="GBO45298.1"/>
    </source>
</evidence>
<proteinExistence type="predicted"/>
<dbReference type="EMBL" id="BGPR01072325">
    <property type="protein sequence ID" value="GBO45269.1"/>
    <property type="molecule type" value="Genomic_DNA"/>
</dbReference>